<dbReference type="PANTHER" id="PTHR22809">
    <property type="entry name" value="METHYLTRANSFERASE-RELATED"/>
    <property type="match status" value="1"/>
</dbReference>
<keyword evidence="3 4" id="KW-0808">Transferase</keyword>
<dbReference type="SUPFAM" id="SSF53335">
    <property type="entry name" value="S-adenosyl-L-methionine-dependent methyltransferases"/>
    <property type="match status" value="1"/>
</dbReference>
<keyword evidence="2 4" id="KW-0489">Methyltransferase</keyword>
<dbReference type="CDD" id="cd02440">
    <property type="entry name" value="AdoMet_MTases"/>
    <property type="match status" value="1"/>
</dbReference>
<dbReference type="InterPro" id="IPR029063">
    <property type="entry name" value="SAM-dependent_MTases_sf"/>
</dbReference>
<dbReference type="OrthoDB" id="417697at2759"/>
<sequence length="376" mass="43253">MLFRATARRINFVINHKTAFHSQYLTCKATVGSLTHTPSAGPAYVPTSAARSGVASPRHMATDKRPQFGNRTLDNPDDVFKHNAWDNVEWGPEQESEARQKVEQNASVKADREKAERLVGAPNTYWDAFYDQHDNKFFKDRNWLFTEFPELGEPSDTSQLLPETPSEPYPGCQARRRVWEVGCGVGNTVFPLLETNSDPHLFVYGSDFSESAVKIVRQAPQYDPQRCHAFVMNVSDEQAEVPFPESSLDLIVLIFVLSALHPSRHEPTLRRLARFLRPGGMILFRDYGRYDMAQLRFKPGRCLEDNLYSRGDGTLVYFFTQEELRRIFTGAGLEEVQNLVDRRLQVNRGRQLKMYRVWNQCKYRKPLESPPMEEGR</sequence>
<dbReference type="PIRSF" id="PIRSF037755">
    <property type="entry name" value="Mettl2_prd"/>
    <property type="match status" value="1"/>
</dbReference>
<feature type="region of interest" description="Disordered" evidence="5">
    <location>
        <begin position="48"/>
        <end position="76"/>
    </location>
</feature>
<dbReference type="EMBL" id="VIIS01000274">
    <property type="protein sequence ID" value="KAF0310983.1"/>
    <property type="molecule type" value="Genomic_DNA"/>
</dbReference>
<evidence type="ECO:0000256" key="5">
    <source>
        <dbReference type="SAM" id="MobiDB-lite"/>
    </source>
</evidence>
<dbReference type="PANTHER" id="PTHR22809:SF11">
    <property type="entry name" value="TRNA N(3)-METHYLCYTIDINE METHYLTRANSFERASE METTL2"/>
    <property type="match status" value="1"/>
</dbReference>
<evidence type="ECO:0000256" key="4">
    <source>
        <dbReference type="PIRNR" id="PIRNR037755"/>
    </source>
</evidence>
<dbReference type="Pfam" id="PF08242">
    <property type="entry name" value="Methyltransf_12"/>
    <property type="match status" value="1"/>
</dbReference>
<evidence type="ECO:0000256" key="1">
    <source>
        <dbReference type="ARBA" id="ARBA00009725"/>
    </source>
</evidence>
<dbReference type="GO" id="GO:0052735">
    <property type="term" value="F:tRNA (cytidine-3-)-methyltransferase activity"/>
    <property type="evidence" value="ECO:0007669"/>
    <property type="project" value="TreeGrafter"/>
</dbReference>
<comment type="similarity">
    <text evidence="1 4">Belongs to the methyltransferase superfamily. METL family.</text>
</comment>
<accession>A0A6A4WYH4</accession>
<dbReference type="GO" id="GO:0032259">
    <property type="term" value="P:methylation"/>
    <property type="evidence" value="ECO:0007669"/>
    <property type="project" value="UniProtKB-KW"/>
</dbReference>
<dbReference type="FunFam" id="3.40.50.150:FF:000145">
    <property type="entry name" value="Methyltransferase-like protein"/>
    <property type="match status" value="1"/>
</dbReference>
<dbReference type="Proteomes" id="UP000440578">
    <property type="component" value="Unassembled WGS sequence"/>
</dbReference>
<comment type="function">
    <text evidence="4">S-adenosyl-L-methionine-dependent methyltransferase.</text>
</comment>
<dbReference type="AlphaFoldDB" id="A0A6A4WYH4"/>
<evidence type="ECO:0000313" key="8">
    <source>
        <dbReference type="Proteomes" id="UP000440578"/>
    </source>
</evidence>
<feature type="domain" description="Methyltransferase type 12" evidence="6">
    <location>
        <begin position="180"/>
        <end position="282"/>
    </location>
</feature>
<evidence type="ECO:0000259" key="6">
    <source>
        <dbReference type="Pfam" id="PF08242"/>
    </source>
</evidence>
<gene>
    <name evidence="7" type="primary">mettl2a_4</name>
    <name evidence="7" type="ORF">FJT64_018140</name>
</gene>
<dbReference type="Gene3D" id="3.40.50.150">
    <property type="entry name" value="Vaccinia Virus protein VP39"/>
    <property type="match status" value="1"/>
</dbReference>
<dbReference type="InterPro" id="IPR026113">
    <property type="entry name" value="METTL2/6/8-like"/>
</dbReference>
<comment type="caution">
    <text evidence="7">The sequence shown here is derived from an EMBL/GenBank/DDBJ whole genome shotgun (WGS) entry which is preliminary data.</text>
</comment>
<organism evidence="7 8">
    <name type="scientific">Amphibalanus amphitrite</name>
    <name type="common">Striped barnacle</name>
    <name type="synonym">Balanus amphitrite</name>
    <dbReference type="NCBI Taxonomy" id="1232801"/>
    <lineage>
        <taxon>Eukaryota</taxon>
        <taxon>Metazoa</taxon>
        <taxon>Ecdysozoa</taxon>
        <taxon>Arthropoda</taxon>
        <taxon>Crustacea</taxon>
        <taxon>Multicrustacea</taxon>
        <taxon>Cirripedia</taxon>
        <taxon>Thoracica</taxon>
        <taxon>Thoracicalcarea</taxon>
        <taxon>Balanomorpha</taxon>
        <taxon>Balanoidea</taxon>
        <taxon>Balanidae</taxon>
        <taxon>Amphibalaninae</taxon>
        <taxon>Amphibalanus</taxon>
    </lineage>
</organism>
<dbReference type="EC" id="2.1.1.-" evidence="4"/>
<protein>
    <recommendedName>
        <fullName evidence="4">tRNA N(3)-methylcytidine methyltransferase</fullName>
        <ecNumber evidence="4">2.1.1.-</ecNumber>
    </recommendedName>
</protein>
<name>A0A6A4WYH4_AMPAM</name>
<proteinExistence type="inferred from homology"/>
<feature type="region of interest" description="Disordered" evidence="5">
    <location>
        <begin position="90"/>
        <end position="109"/>
    </location>
</feature>
<evidence type="ECO:0000256" key="2">
    <source>
        <dbReference type="ARBA" id="ARBA00022603"/>
    </source>
</evidence>
<dbReference type="InterPro" id="IPR013217">
    <property type="entry name" value="Methyltransf_12"/>
</dbReference>
<keyword evidence="8" id="KW-1185">Reference proteome</keyword>
<evidence type="ECO:0000313" key="7">
    <source>
        <dbReference type="EMBL" id="KAF0310983.1"/>
    </source>
</evidence>
<evidence type="ECO:0000256" key="3">
    <source>
        <dbReference type="ARBA" id="ARBA00022679"/>
    </source>
</evidence>
<reference evidence="7 8" key="1">
    <citation type="submission" date="2019-07" db="EMBL/GenBank/DDBJ databases">
        <title>Draft genome assembly of a fouling barnacle, Amphibalanus amphitrite (Darwin, 1854): The first reference genome for Thecostraca.</title>
        <authorList>
            <person name="Kim W."/>
        </authorList>
    </citation>
    <scope>NUCLEOTIDE SEQUENCE [LARGE SCALE GENOMIC DNA]</scope>
    <source>
        <strain evidence="7">SNU_AA5</strain>
        <tissue evidence="7">Soma without cirri and trophi</tissue>
    </source>
</reference>